<evidence type="ECO:0000259" key="2">
    <source>
        <dbReference type="PROSITE" id="PS51670"/>
    </source>
</evidence>
<dbReference type="AlphaFoldDB" id="A0AA36DAJ6"/>
<dbReference type="Proteomes" id="UP001177023">
    <property type="component" value="Unassembled WGS sequence"/>
</dbReference>
<keyword evidence="4" id="KW-1185">Reference proteome</keyword>
<evidence type="ECO:0000313" key="4">
    <source>
        <dbReference type="Proteomes" id="UP001177023"/>
    </source>
</evidence>
<reference evidence="3" key="1">
    <citation type="submission" date="2023-06" db="EMBL/GenBank/DDBJ databases">
        <authorList>
            <person name="Delattre M."/>
        </authorList>
    </citation>
    <scope>NUCLEOTIDE SEQUENCE</scope>
    <source>
        <strain evidence="3">AF72</strain>
    </source>
</reference>
<dbReference type="PANTHER" id="PTHR35017">
    <property type="entry name" value="PROTEIN CBG16223-RELATED"/>
    <property type="match status" value="1"/>
</dbReference>
<comment type="caution">
    <text evidence="1">Lacks conserved residue(s) required for the propagation of feature annotation.</text>
</comment>
<gene>
    <name evidence="3" type="ORF">MSPICULIGERA_LOCUS20850</name>
</gene>
<organism evidence="3 4">
    <name type="scientific">Mesorhabditis spiculigera</name>
    <dbReference type="NCBI Taxonomy" id="96644"/>
    <lineage>
        <taxon>Eukaryota</taxon>
        <taxon>Metazoa</taxon>
        <taxon>Ecdysozoa</taxon>
        <taxon>Nematoda</taxon>
        <taxon>Chromadorea</taxon>
        <taxon>Rhabditida</taxon>
        <taxon>Rhabditina</taxon>
        <taxon>Rhabditomorpha</taxon>
        <taxon>Rhabditoidea</taxon>
        <taxon>Rhabditidae</taxon>
        <taxon>Mesorhabditinae</taxon>
        <taxon>Mesorhabditis</taxon>
    </lineage>
</organism>
<dbReference type="EMBL" id="CATQJA010002664">
    <property type="protein sequence ID" value="CAJ0582720.1"/>
    <property type="molecule type" value="Genomic_DNA"/>
</dbReference>
<proteinExistence type="predicted"/>
<evidence type="ECO:0000313" key="3">
    <source>
        <dbReference type="EMBL" id="CAJ0582720.1"/>
    </source>
</evidence>
<dbReference type="PANTHER" id="PTHR35017:SF2">
    <property type="entry name" value="SHKT DOMAIN-CONTAINING PROTEIN"/>
    <property type="match status" value="1"/>
</dbReference>
<feature type="non-terminal residue" evidence="3">
    <location>
        <position position="160"/>
    </location>
</feature>
<comment type="caution">
    <text evidence="3">The sequence shown here is derived from an EMBL/GenBank/DDBJ whole genome shotgun (WGS) entry which is preliminary data.</text>
</comment>
<sequence length="160" mass="18389">MATQLHFFACPRCCLRTEPDAINAAALPCCRDRFGEQACQSLRKSQPATFEKRCLQDHDFHTIDCCLECRRYIENNNIHPDNARAVQRAPVVCRDKHSISFCRRFKESGLGKYSCKDTEFAIRVCRSSCGYCNDDLYSAAHSVPSCTMMNASMRRKLWIF</sequence>
<evidence type="ECO:0000256" key="1">
    <source>
        <dbReference type="PROSITE-ProRule" id="PRU01005"/>
    </source>
</evidence>
<protein>
    <recommendedName>
        <fullName evidence="2">ShKT domain-containing protein</fullName>
    </recommendedName>
</protein>
<dbReference type="PROSITE" id="PS51670">
    <property type="entry name" value="SHKT"/>
    <property type="match status" value="1"/>
</dbReference>
<accession>A0AA36DAJ6</accession>
<dbReference type="InterPro" id="IPR003582">
    <property type="entry name" value="ShKT_dom"/>
</dbReference>
<feature type="domain" description="ShKT" evidence="2">
    <location>
        <begin position="93"/>
        <end position="132"/>
    </location>
</feature>
<name>A0AA36DAJ6_9BILA</name>